<evidence type="ECO:0000259" key="12">
    <source>
        <dbReference type="Pfam" id="PF00662"/>
    </source>
</evidence>
<organism evidence="16 17">
    <name type="scientific">Denitrificimonas halotolerans</name>
    <dbReference type="NCBI Taxonomy" id="3098930"/>
    <lineage>
        <taxon>Bacteria</taxon>
        <taxon>Pseudomonadati</taxon>
        <taxon>Pseudomonadota</taxon>
        <taxon>Gammaproteobacteria</taxon>
        <taxon>Pseudomonadales</taxon>
        <taxon>Pseudomonadaceae</taxon>
        <taxon>Denitrificimonas</taxon>
    </lineage>
</organism>
<feature type="transmembrane region" description="Helical" evidence="10">
    <location>
        <begin position="241"/>
        <end position="262"/>
    </location>
</feature>
<keyword evidence="6 10" id="KW-1133">Transmembrane helix</keyword>
<feature type="transmembrane region" description="Helical" evidence="10">
    <location>
        <begin position="366"/>
        <end position="388"/>
    </location>
</feature>
<evidence type="ECO:0000259" key="11">
    <source>
        <dbReference type="Pfam" id="PF00361"/>
    </source>
</evidence>
<comment type="caution">
    <text evidence="16">The sequence shown here is derived from an EMBL/GenBank/DDBJ whole genome shotgun (WGS) entry which is preliminary data.</text>
</comment>
<dbReference type="InterPro" id="IPR001516">
    <property type="entry name" value="Proton_antipo_N"/>
</dbReference>
<feature type="transmembrane region" description="Helical" evidence="10">
    <location>
        <begin position="568"/>
        <end position="590"/>
    </location>
</feature>
<feature type="transmembrane region" description="Helical" evidence="10">
    <location>
        <begin position="502"/>
        <end position="521"/>
    </location>
</feature>
<feature type="transmembrane region" description="Helical" evidence="10">
    <location>
        <begin position="602"/>
        <end position="620"/>
    </location>
</feature>
<sequence>MLLALVFAPFFAVVLPFLVAQRGRTWIAVATAIAPLIALSLLLSQTSQVLEGDVISFKQVWISQLGLNLSFRLDGLSYLFSLLILGIGLLVILYARYYLSEQERVARFFTCLLLFMGSMLGLVLAGNLLLMLIFWELTSLSSFLLIGFWSQQSAARQGARMALAVTGGGGLALLAGILVIGHVVGSYELVDVLAAGELLKAHTLYPVALVLVLLGVFTKSAQFPFHFWLPHAMSAPTPVSAYLHSATMVKAGVFLLARLYPLLSGTEWWFYLVTFTGLTTLLVGAVTALFQNDLKGLLAYSTISHLGLITLLFGLDSDLAPVAAIFHIINHATFKASLFMAAGIIDHETGSRDMRRINGLWKYMPHTAVLAMVASSAMAGVPLLNGFLSKEMFFSETLHQHLLGSFSWLLPAMATLAGAFSVAYSLRFIHDVFFNGTPINLPKFPPHEPPRYMKIPVEVLVFCCLLVGVLPAWTISSLLAVAAQASLGHVLPEYDLAIWHGFNMPLLMSFIALIGGIAIYAQRAPLVRWYEGLPDINGRVIFEGIVRLLFGSVSRTLSYIENGSLQRYISLLLIAVVVMLIVWLTPLSRVTGEVALTPVDPLTALGLGVMALSALLTMGFHRQRLTALLMLSVVGLVVAMVFARFSAPDLALTQLVVEVVTILLMLLVVYFLPAQAPIESSSLLRLRDFIIAACCGGLMSVLTFAVLTRPYESIADFFLANSLTGGGGTNVVNVILVDFRGFDTLGEISVLGITAIATVALLQGLSLPRARVDNRGRPWSTETYPMVLGMLARLILPLALLVSVFIFLRGHNEPGGGFIAGLITAVALILLQVAYGQRWVQTRMGLRFPDLAAAGVLIATATGLASLPLGYPFLTSTFAHINVPFIGEIEVASAMLFDLGVYFTVVGGTLLILSGLGRIGHTVKLPEEL</sequence>
<dbReference type="Pfam" id="PF00662">
    <property type="entry name" value="Proton_antipo_N"/>
    <property type="match status" value="1"/>
</dbReference>
<dbReference type="InterPro" id="IPR007182">
    <property type="entry name" value="MnhB"/>
</dbReference>
<feature type="transmembrane region" description="Helical" evidence="10">
    <location>
        <begin position="848"/>
        <end position="871"/>
    </location>
</feature>
<dbReference type="RefSeq" id="WP_321553063.1">
    <property type="nucleotide sequence ID" value="NZ_JAXIVU010000004.1"/>
</dbReference>
<feature type="transmembrane region" description="Helical" evidence="10">
    <location>
        <begin position="651"/>
        <end position="672"/>
    </location>
</feature>
<feature type="domain" description="MrpA C-terminal/MbhE" evidence="15">
    <location>
        <begin position="685"/>
        <end position="763"/>
    </location>
</feature>
<evidence type="ECO:0000259" key="15">
    <source>
        <dbReference type="Pfam" id="PF20501"/>
    </source>
</evidence>
<feature type="transmembrane region" description="Helical" evidence="10">
    <location>
        <begin position="297"/>
        <end position="315"/>
    </location>
</feature>
<evidence type="ECO:0000256" key="4">
    <source>
        <dbReference type="ARBA" id="ARBA00022475"/>
    </source>
</evidence>
<feature type="transmembrane region" description="Helical" evidence="10">
    <location>
        <begin position="79"/>
        <end position="99"/>
    </location>
</feature>
<name>A0ABU5GPY6_9GAMM</name>
<proteinExistence type="predicted"/>
<dbReference type="PRINTS" id="PR01434">
    <property type="entry name" value="NADHDHGNASE5"/>
</dbReference>
<evidence type="ECO:0000256" key="2">
    <source>
        <dbReference type="ARBA" id="ARBA00022448"/>
    </source>
</evidence>
<evidence type="ECO:0000256" key="5">
    <source>
        <dbReference type="ARBA" id="ARBA00022692"/>
    </source>
</evidence>
<keyword evidence="5 9" id="KW-0812">Transmembrane</keyword>
<evidence type="ECO:0000256" key="8">
    <source>
        <dbReference type="ARBA" id="ARBA00023136"/>
    </source>
</evidence>
<feature type="transmembrane region" description="Helical" evidence="10">
    <location>
        <begin position="684"/>
        <end position="707"/>
    </location>
</feature>
<evidence type="ECO:0000256" key="9">
    <source>
        <dbReference type="RuleBase" id="RU000320"/>
    </source>
</evidence>
<keyword evidence="7" id="KW-0406">Ion transport</keyword>
<evidence type="ECO:0000259" key="13">
    <source>
        <dbReference type="Pfam" id="PF04039"/>
    </source>
</evidence>
<dbReference type="InterPro" id="IPR046806">
    <property type="entry name" value="MrpA_C/MbhE"/>
</dbReference>
<dbReference type="InterPro" id="IPR001750">
    <property type="entry name" value="ND/Mrp_TM"/>
</dbReference>
<keyword evidence="2" id="KW-0813">Transport</keyword>
<keyword evidence="4" id="KW-1003">Cell membrane</keyword>
<evidence type="ECO:0000256" key="7">
    <source>
        <dbReference type="ARBA" id="ARBA00023065"/>
    </source>
</evidence>
<evidence type="ECO:0000313" key="17">
    <source>
        <dbReference type="Proteomes" id="UP001294570"/>
    </source>
</evidence>
<dbReference type="NCBIfam" id="NF009288">
    <property type="entry name" value="PRK12648.1"/>
    <property type="match status" value="1"/>
</dbReference>
<evidence type="ECO:0000259" key="14">
    <source>
        <dbReference type="Pfam" id="PF13244"/>
    </source>
</evidence>
<feature type="domain" description="MrpA C-terminal/MbhD" evidence="14">
    <location>
        <begin position="610"/>
        <end position="673"/>
    </location>
</feature>
<feature type="transmembrane region" description="Helical" evidence="10">
    <location>
        <begin position="268"/>
        <end position="290"/>
    </location>
</feature>
<feature type="transmembrane region" description="Helical" evidence="10">
    <location>
        <begin position="161"/>
        <end position="184"/>
    </location>
</feature>
<reference evidence="16 17" key="1">
    <citation type="submission" date="2023-12" db="EMBL/GenBank/DDBJ databases">
        <title>Denitrificimonas halotolerans sp. nov.,a novel species isolated from landfill leachate.</title>
        <authorList>
            <person name="Wang S."/>
        </authorList>
    </citation>
    <scope>NUCLEOTIDE SEQUENCE [LARGE SCALE GENOMIC DNA]</scope>
    <source>
        <strain evidence="16 17">JX-1</strain>
    </source>
</reference>
<feature type="transmembrane region" description="Helical" evidence="10">
    <location>
        <begin position="132"/>
        <end position="149"/>
    </location>
</feature>
<keyword evidence="17" id="KW-1185">Reference proteome</keyword>
<evidence type="ECO:0000256" key="10">
    <source>
        <dbReference type="SAM" id="Phobius"/>
    </source>
</evidence>
<dbReference type="InterPro" id="IPR025383">
    <property type="entry name" value="MrpA_C/MbhD"/>
</dbReference>
<feature type="transmembrane region" description="Helical" evidence="10">
    <location>
        <begin position="459"/>
        <end position="482"/>
    </location>
</feature>
<dbReference type="PANTHER" id="PTHR43373:SF1">
    <property type="entry name" value="NA(+)_H(+) ANTIPORTER SUBUNIT A"/>
    <property type="match status" value="1"/>
</dbReference>
<dbReference type="EMBL" id="JAXIVU010000004">
    <property type="protein sequence ID" value="MDY7218824.1"/>
    <property type="molecule type" value="Genomic_DNA"/>
</dbReference>
<feature type="domain" description="NADH-Ubiquinone oxidoreductase (complex I) chain 5 N-terminal" evidence="12">
    <location>
        <begin position="62"/>
        <end position="109"/>
    </location>
</feature>
<feature type="transmembrane region" description="Helical" evidence="10">
    <location>
        <begin position="321"/>
        <end position="345"/>
    </location>
</feature>
<comment type="subcellular location">
    <subcellularLocation>
        <location evidence="1">Cell membrane</location>
        <topology evidence="1">Multi-pass membrane protein</topology>
    </subcellularLocation>
    <subcellularLocation>
        <location evidence="9">Membrane</location>
        <topology evidence="9">Multi-pass membrane protein</topology>
    </subcellularLocation>
</comment>
<feature type="transmembrane region" description="Helical" evidence="10">
    <location>
        <begin position="891"/>
        <end position="916"/>
    </location>
</feature>
<evidence type="ECO:0000256" key="1">
    <source>
        <dbReference type="ARBA" id="ARBA00004651"/>
    </source>
</evidence>
<feature type="transmembrane region" description="Helical" evidence="10">
    <location>
        <begin position="787"/>
        <end position="808"/>
    </location>
</feature>
<feature type="transmembrane region" description="Helical" evidence="10">
    <location>
        <begin position="408"/>
        <end position="426"/>
    </location>
</feature>
<feature type="transmembrane region" description="Helical" evidence="10">
    <location>
        <begin position="204"/>
        <end position="229"/>
    </location>
</feature>
<evidence type="ECO:0000256" key="3">
    <source>
        <dbReference type="ARBA" id="ARBA00022449"/>
    </source>
</evidence>
<dbReference type="InterPro" id="IPR050616">
    <property type="entry name" value="CPA3_Na-H_Antiporter_A"/>
</dbReference>
<dbReference type="Pfam" id="PF13244">
    <property type="entry name" value="MbhD"/>
    <property type="match status" value="1"/>
</dbReference>
<feature type="domain" description="NADH:quinone oxidoreductase/Mrp antiporter transmembrane" evidence="11">
    <location>
        <begin position="125"/>
        <end position="399"/>
    </location>
</feature>
<evidence type="ECO:0000313" key="16">
    <source>
        <dbReference type="EMBL" id="MDY7218824.1"/>
    </source>
</evidence>
<evidence type="ECO:0000256" key="6">
    <source>
        <dbReference type="ARBA" id="ARBA00022989"/>
    </source>
</evidence>
<feature type="domain" description="Na+/H+ antiporter MnhB subunit-related protein" evidence="13">
    <location>
        <begin position="788"/>
        <end position="910"/>
    </location>
</feature>
<keyword evidence="3" id="KW-0050">Antiport</keyword>
<feature type="transmembrane region" description="Helical" evidence="10">
    <location>
        <begin position="627"/>
        <end position="645"/>
    </location>
</feature>
<keyword evidence="8 10" id="KW-0472">Membrane</keyword>
<feature type="transmembrane region" description="Helical" evidence="10">
    <location>
        <begin position="748"/>
        <end position="767"/>
    </location>
</feature>
<dbReference type="Pfam" id="PF20501">
    <property type="entry name" value="MbhE"/>
    <property type="match status" value="1"/>
</dbReference>
<gene>
    <name evidence="16" type="ORF">TOI97_04470</name>
</gene>
<dbReference type="Pfam" id="PF00361">
    <property type="entry name" value="Proton_antipo_M"/>
    <property type="match status" value="1"/>
</dbReference>
<dbReference type="Pfam" id="PF04039">
    <property type="entry name" value="MnhB"/>
    <property type="match status" value="1"/>
</dbReference>
<feature type="transmembrane region" description="Helical" evidence="10">
    <location>
        <begin position="106"/>
        <end position="126"/>
    </location>
</feature>
<feature type="transmembrane region" description="Helical" evidence="10">
    <location>
        <begin position="814"/>
        <end position="836"/>
    </location>
</feature>
<dbReference type="PANTHER" id="PTHR43373">
    <property type="entry name" value="NA(+)/H(+) ANTIPORTER SUBUNIT"/>
    <property type="match status" value="1"/>
</dbReference>
<accession>A0ABU5GPY6</accession>
<dbReference type="Proteomes" id="UP001294570">
    <property type="component" value="Unassembled WGS sequence"/>
</dbReference>
<feature type="transmembrane region" description="Helical" evidence="10">
    <location>
        <begin position="26"/>
        <end position="43"/>
    </location>
</feature>
<protein>
    <submittedName>
        <fullName evidence="16">Monovalent cation/H+ antiporter subunit A</fullName>
    </submittedName>
</protein>